<dbReference type="RefSeq" id="WP_135267408.1">
    <property type="nucleotide sequence ID" value="NZ_CP038436.1"/>
</dbReference>
<sequence>MTGVRRLLAPAREALLLEVALYRSLARWLARRPDVPAGATPVGYGQLAAPMMWLWIFGSATEVIVVEVLMRHWDNPVTSALRTPLLVLGVWGVLWMLGMLASYRVRPHLLLDDRLIARSGARTRVVVPLGAVESTRTVEHELPGVIRSLHVEEGLVLVGVSSQTNLELVLSGPTVLETSGGAVTATRVAVWVDDPRGVAATLRLRRSAPSR</sequence>
<feature type="transmembrane region" description="Helical" evidence="1">
    <location>
        <begin position="85"/>
        <end position="105"/>
    </location>
</feature>
<dbReference type="OrthoDB" id="4990523at2"/>
<keyword evidence="1" id="KW-1133">Transmembrane helix</keyword>
<dbReference type="Proteomes" id="UP000294853">
    <property type="component" value="Chromosome"/>
</dbReference>
<keyword evidence="1" id="KW-0472">Membrane</keyword>
<reference evidence="2 3" key="1">
    <citation type="submission" date="2019-03" db="EMBL/GenBank/DDBJ databases">
        <title>Three New Species of Nocardioides, Nocardioides euryhalodurans sp. nov., Nocardioides seonyuensis sp. nov. and Nocardioides eburneoflavus sp. nov. Iolated from Soil.</title>
        <authorList>
            <person name="Roh S.G."/>
            <person name="Lee C."/>
            <person name="Kim M.-K."/>
            <person name="Kim S.B."/>
        </authorList>
    </citation>
    <scope>NUCLEOTIDE SEQUENCE [LARGE SCALE GENOMIC DNA]</scope>
    <source>
        <strain evidence="2 3">MMS17-SY207-3</strain>
    </source>
</reference>
<name>A0A4P7IE05_9ACTN</name>
<feature type="transmembrane region" description="Helical" evidence="1">
    <location>
        <begin position="53"/>
        <end position="73"/>
    </location>
</feature>
<proteinExistence type="predicted"/>
<evidence type="ECO:0000256" key="1">
    <source>
        <dbReference type="SAM" id="Phobius"/>
    </source>
</evidence>
<organism evidence="2 3">
    <name type="scientific">Nocardioides seonyuensis</name>
    <dbReference type="NCBI Taxonomy" id="2518371"/>
    <lineage>
        <taxon>Bacteria</taxon>
        <taxon>Bacillati</taxon>
        <taxon>Actinomycetota</taxon>
        <taxon>Actinomycetes</taxon>
        <taxon>Propionibacteriales</taxon>
        <taxon>Nocardioidaceae</taxon>
        <taxon>Nocardioides</taxon>
    </lineage>
</organism>
<dbReference type="EMBL" id="CP038436">
    <property type="protein sequence ID" value="QBX55416.1"/>
    <property type="molecule type" value="Genomic_DNA"/>
</dbReference>
<dbReference type="KEGG" id="nsn:EXE58_08085"/>
<dbReference type="AlphaFoldDB" id="A0A4P7IE05"/>
<accession>A0A4P7IE05</accession>
<protein>
    <recommendedName>
        <fullName evidence="4">PH domain-containing protein</fullName>
    </recommendedName>
</protein>
<keyword evidence="1" id="KW-0812">Transmembrane</keyword>
<evidence type="ECO:0008006" key="4">
    <source>
        <dbReference type="Google" id="ProtNLM"/>
    </source>
</evidence>
<keyword evidence="3" id="KW-1185">Reference proteome</keyword>
<gene>
    <name evidence="2" type="ORF">EXE58_08085</name>
</gene>
<evidence type="ECO:0000313" key="3">
    <source>
        <dbReference type="Proteomes" id="UP000294853"/>
    </source>
</evidence>
<evidence type="ECO:0000313" key="2">
    <source>
        <dbReference type="EMBL" id="QBX55416.1"/>
    </source>
</evidence>